<gene>
    <name evidence="1" type="ORF">Xbed_02039</name>
</gene>
<evidence type="ECO:0000313" key="2">
    <source>
        <dbReference type="Proteomes" id="UP000194204"/>
    </source>
</evidence>
<dbReference type="Proteomes" id="UP000194204">
    <property type="component" value="Unassembled WGS sequence"/>
</dbReference>
<reference evidence="1 2" key="1">
    <citation type="submission" date="2017-01" db="EMBL/GenBank/DDBJ databases">
        <title>Deconstructing symbiosis and pathogenesis requirements using a combined genomic-metabolomic approach.</title>
        <authorList>
            <person name="Tobias N.J."/>
            <person name="Wolff H."/>
            <person name="Djahanschiri B."/>
            <person name="Ebersberger I."/>
            <person name="Bode H.B."/>
        </authorList>
    </citation>
    <scope>NUCLEOTIDE SEQUENCE [LARGE SCALE GENOMIC DNA]</scope>
    <source>
        <strain evidence="1 2">DSM 4764</strain>
    </source>
</reference>
<evidence type="ECO:0008006" key="3">
    <source>
        <dbReference type="Google" id="ProtNLM"/>
    </source>
</evidence>
<sequence length="157" mass="17532">MKVQNSSIDSELINVFKNDINSKFFRDMKGKKIDPVLLDGPAEKILLTTQKEKVDASVTMISEVIYFRLNVTAESTGRTFNGQGWSLSSVGAGRFSGGLYSDDLTLLYIKAHKFWFYEFLTLIFVTFYDKESQYLGTFRGNGLSTVNGVGSGAGIFY</sequence>
<dbReference type="InterPro" id="IPR008810">
    <property type="entry name" value="R_equi_Vir"/>
</dbReference>
<organism evidence="1 2">
    <name type="scientific">Xenorhabdus beddingii</name>
    <dbReference type="NCBI Taxonomy" id="40578"/>
    <lineage>
        <taxon>Bacteria</taxon>
        <taxon>Pseudomonadati</taxon>
        <taxon>Pseudomonadota</taxon>
        <taxon>Gammaproteobacteria</taxon>
        <taxon>Enterobacterales</taxon>
        <taxon>Morganellaceae</taxon>
        <taxon>Xenorhabdus</taxon>
    </lineage>
</organism>
<dbReference type="EMBL" id="MUBK01000015">
    <property type="protein sequence ID" value="OTA19731.1"/>
    <property type="molecule type" value="Genomic_DNA"/>
</dbReference>
<comment type="caution">
    <text evidence="1">The sequence shown here is derived from an EMBL/GenBank/DDBJ whole genome shotgun (WGS) entry which is preliminary data.</text>
</comment>
<dbReference type="OrthoDB" id="6445119at2"/>
<dbReference type="InterPro" id="IPR038625">
    <property type="entry name" value="R_equi_Vir_sf"/>
</dbReference>
<protein>
    <recommendedName>
        <fullName evidence="3">Virulence associated protein VapA</fullName>
    </recommendedName>
</protein>
<dbReference type="Gene3D" id="2.40.128.480">
    <property type="entry name" value="Rhodococcus equi virulence-associated protein"/>
    <property type="match status" value="1"/>
</dbReference>
<proteinExistence type="predicted"/>
<name>A0A1Y2SL95_9GAMM</name>
<accession>A0A1Y2SL95</accession>
<dbReference type="AlphaFoldDB" id="A0A1Y2SL95"/>
<dbReference type="Pfam" id="PF05526">
    <property type="entry name" value="R_equi_Vir"/>
    <property type="match status" value="1"/>
</dbReference>
<dbReference type="RefSeq" id="WP_086112805.1">
    <property type="nucleotide sequence ID" value="NZ_CAWNHF010000057.1"/>
</dbReference>
<evidence type="ECO:0000313" key="1">
    <source>
        <dbReference type="EMBL" id="OTA19731.1"/>
    </source>
</evidence>
<keyword evidence="2" id="KW-1185">Reference proteome</keyword>